<dbReference type="InterPro" id="IPR014854">
    <property type="entry name" value="Nse4_C"/>
</dbReference>
<dbReference type="InParanoid" id="A2ED10"/>
<keyword evidence="5 7" id="KW-0234">DNA repair</keyword>
<dbReference type="Pfam" id="PF08743">
    <property type="entry name" value="Nse4_C"/>
    <property type="match status" value="1"/>
</dbReference>
<keyword evidence="6 7" id="KW-0539">Nucleus</keyword>
<evidence type="ECO:0000256" key="5">
    <source>
        <dbReference type="ARBA" id="ARBA00023204"/>
    </source>
</evidence>
<evidence type="ECO:0000256" key="2">
    <source>
        <dbReference type="ARBA" id="ARBA00008997"/>
    </source>
</evidence>
<evidence type="ECO:0000256" key="6">
    <source>
        <dbReference type="ARBA" id="ARBA00023242"/>
    </source>
</evidence>
<dbReference type="KEGG" id="tva:4767380"/>
<comment type="subunit">
    <text evidence="7">Component of the SMC5-SMC6 complex.</text>
</comment>
<evidence type="ECO:0000313" key="11">
    <source>
        <dbReference type="Proteomes" id="UP000001542"/>
    </source>
</evidence>
<dbReference type="GO" id="GO:0006281">
    <property type="term" value="P:DNA repair"/>
    <property type="evidence" value="ECO:0000318"/>
    <property type="project" value="GO_Central"/>
</dbReference>
<dbReference type="VEuPathDB" id="TrichDB:TVAG_126220"/>
<dbReference type="VEuPathDB" id="TrichDB:TVAGG3_0860640"/>
<comment type="similarity">
    <text evidence="2 7">Belongs to the NSE4 family.</text>
</comment>
<name>A2ED10_TRIV3</name>
<dbReference type="Proteomes" id="UP000001542">
    <property type="component" value="Unassembled WGS sequence"/>
</dbReference>
<protein>
    <recommendedName>
        <fullName evidence="7">Non-structural maintenance of chromosomes element 4</fullName>
    </recommendedName>
</protein>
<evidence type="ECO:0000256" key="1">
    <source>
        <dbReference type="ARBA" id="ARBA00004123"/>
    </source>
</evidence>
<dbReference type="PANTHER" id="PTHR16140">
    <property type="entry name" value="NON-STRUCTURAL MAINTENANCE OF CHROMOSOMES ELEMENT 4"/>
    <property type="match status" value="1"/>
</dbReference>
<keyword evidence="4 7" id="KW-0233">DNA recombination</keyword>
<dbReference type="RefSeq" id="XP_001321684.1">
    <property type="nucleotide sequence ID" value="XM_001321649.1"/>
</dbReference>
<reference evidence="10" key="1">
    <citation type="submission" date="2006-10" db="EMBL/GenBank/DDBJ databases">
        <authorList>
            <person name="Amadeo P."/>
            <person name="Zhao Q."/>
            <person name="Wortman J."/>
            <person name="Fraser-Liggett C."/>
            <person name="Carlton J."/>
        </authorList>
    </citation>
    <scope>NUCLEOTIDE SEQUENCE</scope>
    <source>
        <strain evidence="10">G3</strain>
    </source>
</reference>
<dbReference type="GO" id="GO:0030915">
    <property type="term" value="C:Smc5-Smc6 complex"/>
    <property type="evidence" value="ECO:0000318"/>
    <property type="project" value="GO_Central"/>
</dbReference>
<sequence length="303" mass="34639">MSQESQNSQSQRKSYLPSKDFASNLEPKDVIKKYDDINQQIIENEKDLITNATPRNLSEILIQMDKMQSLVKKPSVFEKDLKSINRVTRIAVEQGNQVTLSDSAFNLASVHRNLCAKYPTRKEKQFDLAQLGDIFIRSSLIAPRMNIPMLYGLDDFHVKPRQKRATQSQVRDEVTADEIKVGYKKTNEKAHSLTERGRKFFKEISNSGARPLADTISTEEGFDAMIQKAFELAHLVRDGRVCVDIENHEIVAKAAGSDMKDIDGKGRKKCVLHLRYKDYQNMLSLLNSEKPEVHHDIEIDDLF</sequence>
<comment type="function">
    <text evidence="7">Component of the SMC5-SMC6 complex, that promotes sister chromatid alignment after DNA damage and facilitates double-stranded DNA breaks (DSBs) repair via homologous recombination between sister chromatids.</text>
</comment>
<dbReference type="GO" id="GO:0005634">
    <property type="term" value="C:nucleus"/>
    <property type="evidence" value="ECO:0000318"/>
    <property type="project" value="GO_Central"/>
</dbReference>
<dbReference type="OrthoDB" id="361242at2759"/>
<evidence type="ECO:0000259" key="9">
    <source>
        <dbReference type="Pfam" id="PF08743"/>
    </source>
</evidence>
<feature type="region of interest" description="Disordered" evidence="8">
    <location>
        <begin position="1"/>
        <end position="21"/>
    </location>
</feature>
<evidence type="ECO:0000256" key="7">
    <source>
        <dbReference type="RuleBase" id="RU365071"/>
    </source>
</evidence>
<feature type="compositionally biased region" description="Polar residues" evidence="8">
    <location>
        <begin position="1"/>
        <end position="13"/>
    </location>
</feature>
<evidence type="ECO:0000256" key="4">
    <source>
        <dbReference type="ARBA" id="ARBA00023172"/>
    </source>
</evidence>
<dbReference type="PANTHER" id="PTHR16140:SF0">
    <property type="entry name" value="NON-STRUCTURAL MAINTENANCE OF CHROMOSOMES ELEMENT 4"/>
    <property type="match status" value="1"/>
</dbReference>
<evidence type="ECO:0000256" key="8">
    <source>
        <dbReference type="SAM" id="MobiDB-lite"/>
    </source>
</evidence>
<organism evidence="10 11">
    <name type="scientific">Trichomonas vaginalis (strain ATCC PRA-98 / G3)</name>
    <dbReference type="NCBI Taxonomy" id="412133"/>
    <lineage>
        <taxon>Eukaryota</taxon>
        <taxon>Metamonada</taxon>
        <taxon>Parabasalia</taxon>
        <taxon>Trichomonadida</taxon>
        <taxon>Trichomonadidae</taxon>
        <taxon>Trichomonas</taxon>
    </lineage>
</organism>
<comment type="subcellular location">
    <subcellularLocation>
        <location evidence="1 7">Nucleus</location>
    </subcellularLocation>
</comment>
<dbReference type="GO" id="GO:0006310">
    <property type="term" value="P:DNA recombination"/>
    <property type="evidence" value="ECO:0007669"/>
    <property type="project" value="UniProtKB-UniRule"/>
</dbReference>
<dbReference type="STRING" id="5722.A2ED10"/>
<dbReference type="EMBL" id="DS113357">
    <property type="protein sequence ID" value="EAY09461.1"/>
    <property type="molecule type" value="Genomic_DNA"/>
</dbReference>
<evidence type="ECO:0000313" key="10">
    <source>
        <dbReference type="EMBL" id="EAY09461.1"/>
    </source>
</evidence>
<reference evidence="10" key="2">
    <citation type="journal article" date="2007" name="Science">
        <title>Draft genome sequence of the sexually transmitted pathogen Trichomonas vaginalis.</title>
        <authorList>
            <person name="Carlton J.M."/>
            <person name="Hirt R.P."/>
            <person name="Silva J.C."/>
            <person name="Delcher A.L."/>
            <person name="Schatz M."/>
            <person name="Zhao Q."/>
            <person name="Wortman J.R."/>
            <person name="Bidwell S.L."/>
            <person name="Alsmark U.C.M."/>
            <person name="Besteiro S."/>
            <person name="Sicheritz-Ponten T."/>
            <person name="Noel C.J."/>
            <person name="Dacks J.B."/>
            <person name="Foster P.G."/>
            <person name="Simillion C."/>
            <person name="Van de Peer Y."/>
            <person name="Miranda-Saavedra D."/>
            <person name="Barton G.J."/>
            <person name="Westrop G.D."/>
            <person name="Mueller S."/>
            <person name="Dessi D."/>
            <person name="Fiori P.L."/>
            <person name="Ren Q."/>
            <person name="Paulsen I."/>
            <person name="Zhang H."/>
            <person name="Bastida-Corcuera F.D."/>
            <person name="Simoes-Barbosa A."/>
            <person name="Brown M.T."/>
            <person name="Hayes R.D."/>
            <person name="Mukherjee M."/>
            <person name="Okumura C.Y."/>
            <person name="Schneider R."/>
            <person name="Smith A.J."/>
            <person name="Vanacova S."/>
            <person name="Villalvazo M."/>
            <person name="Haas B.J."/>
            <person name="Pertea M."/>
            <person name="Feldblyum T.V."/>
            <person name="Utterback T.R."/>
            <person name="Shu C.L."/>
            <person name="Osoegawa K."/>
            <person name="de Jong P.J."/>
            <person name="Hrdy I."/>
            <person name="Horvathova L."/>
            <person name="Zubacova Z."/>
            <person name="Dolezal P."/>
            <person name="Malik S.B."/>
            <person name="Logsdon J.M. Jr."/>
            <person name="Henze K."/>
            <person name="Gupta A."/>
            <person name="Wang C.C."/>
            <person name="Dunne R.L."/>
            <person name="Upcroft J.A."/>
            <person name="Upcroft P."/>
            <person name="White O."/>
            <person name="Salzberg S.L."/>
            <person name="Tang P."/>
            <person name="Chiu C.-H."/>
            <person name="Lee Y.-S."/>
            <person name="Embley T.M."/>
            <person name="Coombs G.H."/>
            <person name="Mottram J.C."/>
            <person name="Tachezy J."/>
            <person name="Fraser-Liggett C.M."/>
            <person name="Johnson P.J."/>
        </authorList>
    </citation>
    <scope>NUCLEOTIDE SEQUENCE [LARGE SCALE GENOMIC DNA]</scope>
    <source>
        <strain evidence="10">G3</strain>
    </source>
</reference>
<proteinExistence type="inferred from homology"/>
<accession>A2ED10</accession>
<feature type="domain" description="Non-structural maintenance of chromosome element 4 C-terminal" evidence="9">
    <location>
        <begin position="211"/>
        <end position="291"/>
    </location>
</feature>
<dbReference type="InterPro" id="IPR027786">
    <property type="entry name" value="Nse4/EID"/>
</dbReference>
<dbReference type="AlphaFoldDB" id="A2ED10"/>
<keyword evidence="11" id="KW-1185">Reference proteome</keyword>
<keyword evidence="3 7" id="KW-0227">DNA damage</keyword>
<gene>
    <name evidence="10" type="ORF">TVAG_126220</name>
</gene>
<evidence type="ECO:0000256" key="3">
    <source>
        <dbReference type="ARBA" id="ARBA00022763"/>
    </source>
</evidence>